<dbReference type="PANTHER" id="PTHR39210:SF1">
    <property type="entry name" value="HEPARIN-SULFATE LYASE"/>
    <property type="match status" value="1"/>
</dbReference>
<evidence type="ECO:0000256" key="4">
    <source>
        <dbReference type="ARBA" id="ARBA00023239"/>
    </source>
</evidence>
<feature type="domain" description="Heparin-sulfate lyase N-terminal" evidence="6">
    <location>
        <begin position="171"/>
        <end position="325"/>
    </location>
</feature>
<dbReference type="PANTHER" id="PTHR39210">
    <property type="entry name" value="HEPARIN-SULFATE LYASE"/>
    <property type="match status" value="1"/>
</dbReference>
<protein>
    <submittedName>
        <fullName evidence="7">Uncharacterized protein</fullName>
    </submittedName>
</protein>
<gene>
    <name evidence="7" type="ORF">DQG23_14755</name>
</gene>
<comment type="subcellular location">
    <subcellularLocation>
        <location evidence="1">Periplasm</location>
    </subcellularLocation>
</comment>
<dbReference type="SUPFAM" id="SSF48230">
    <property type="entry name" value="Chondroitin AC/alginate lyase"/>
    <property type="match status" value="1"/>
</dbReference>
<keyword evidence="4" id="KW-0456">Lyase</keyword>
<accession>A0A329MS29</accession>
<dbReference type="RefSeq" id="WP_113031616.1">
    <property type="nucleotide sequence ID" value="NZ_QMFB01000007.1"/>
</dbReference>
<keyword evidence="3" id="KW-0574">Periplasm</keyword>
<dbReference type="EMBL" id="QMFB01000007">
    <property type="protein sequence ID" value="RAV20757.1"/>
    <property type="molecule type" value="Genomic_DNA"/>
</dbReference>
<evidence type="ECO:0000256" key="3">
    <source>
        <dbReference type="ARBA" id="ARBA00022764"/>
    </source>
</evidence>
<evidence type="ECO:0000259" key="6">
    <source>
        <dbReference type="Pfam" id="PF16889"/>
    </source>
</evidence>
<keyword evidence="2" id="KW-0732">Signal</keyword>
<evidence type="ECO:0000313" key="7">
    <source>
        <dbReference type="EMBL" id="RAV20757.1"/>
    </source>
</evidence>
<dbReference type="OrthoDB" id="9772435at2"/>
<feature type="domain" description="Heparinase II/III-like C-terminal" evidence="5">
    <location>
        <begin position="398"/>
        <end position="547"/>
    </location>
</feature>
<dbReference type="GO" id="GO:0042597">
    <property type="term" value="C:periplasmic space"/>
    <property type="evidence" value="ECO:0007669"/>
    <property type="project" value="UniProtKB-SubCell"/>
</dbReference>
<dbReference type="Pfam" id="PF16889">
    <property type="entry name" value="Hepar_II_III_N"/>
    <property type="match status" value="1"/>
</dbReference>
<proteinExistence type="predicted"/>
<organism evidence="7 8">
    <name type="scientific">Paenibacillus contaminans</name>
    <dbReference type="NCBI Taxonomy" id="450362"/>
    <lineage>
        <taxon>Bacteria</taxon>
        <taxon>Bacillati</taxon>
        <taxon>Bacillota</taxon>
        <taxon>Bacilli</taxon>
        <taxon>Bacillales</taxon>
        <taxon>Paenibacillaceae</taxon>
        <taxon>Paenibacillus</taxon>
    </lineage>
</organism>
<dbReference type="Proteomes" id="UP000250369">
    <property type="component" value="Unassembled WGS sequence"/>
</dbReference>
<keyword evidence="8" id="KW-1185">Reference proteome</keyword>
<evidence type="ECO:0000259" key="5">
    <source>
        <dbReference type="Pfam" id="PF07940"/>
    </source>
</evidence>
<evidence type="ECO:0000256" key="1">
    <source>
        <dbReference type="ARBA" id="ARBA00004418"/>
    </source>
</evidence>
<dbReference type="Pfam" id="PF07940">
    <property type="entry name" value="Hepar_II_III_C"/>
    <property type="match status" value="1"/>
</dbReference>
<evidence type="ECO:0000256" key="2">
    <source>
        <dbReference type="ARBA" id="ARBA00022729"/>
    </source>
</evidence>
<sequence>MSSSANKRLVRDWEAIREKIKDYDWASAIHDQTKKETDWWVANYADDVSRTSGWMHNYFCDKCFAHLIFDKTKPTEHVCSQCGAHRLTDEVVQAWNCSYRGASCTQVFHAAVMYRIHGDPAYMTYIRKVLNFLADNLNDFTNRGPAGFGGRFNGINLSDAVDICSILNGMEIVREEFTQDELIKYKTHFFMPMAHFMNVTPGGTPNIACWMKSALGMTGLFFGEHELCRLAAEGFEGFREVMFTGLLPSGFWYESSFHYHYYCAAGLTYYAAFCAIYDYDFPEFTDAIRKMYRYPIDYVFPNGLLPSPNDGWPLRTFADYAHQYEWIQNAFDEPAYRFALSECYVPLDNGATATHEALPPLGGLPRLLFGADWVAERERYELAHGVSIAPRLESRMDEHIHYVMLQNVQASVFLKYGYVIREHSHADIMNFELYANGQLLSRDISNSGYGSDLFKEWQRKAIAHNTVMVDLENQPNRPAGKMVAFDADGNSCSVKAADVYPGVNYARSLQLLDDRLVDQFAITQTEESRERTFDWLFHCSGEIESNLPFAPAEQPGKADGYHLMQGVQSCRVDGDFEISWVLPDHKLTLTMKGEPGSTVYVFRGYEHRSDLLRWGVMVRRTGISAVYEASYHFAD</sequence>
<reference evidence="7 8" key="1">
    <citation type="journal article" date="2009" name="Int. J. Syst. Evol. Microbiol.">
        <title>Paenibacillus contaminans sp. nov., isolated from a contaminated laboratory plate.</title>
        <authorList>
            <person name="Chou J.H."/>
            <person name="Lee J.H."/>
            <person name="Lin M.C."/>
            <person name="Chang P.S."/>
            <person name="Arun A.B."/>
            <person name="Young C.C."/>
            <person name="Chen W.M."/>
        </authorList>
    </citation>
    <scope>NUCLEOTIDE SEQUENCE [LARGE SCALE GENOMIC DNA]</scope>
    <source>
        <strain evidence="7 8">CKOBP-6</strain>
    </source>
</reference>
<dbReference type="InterPro" id="IPR031680">
    <property type="entry name" value="Hepar_II_III_N"/>
</dbReference>
<dbReference type="InterPro" id="IPR008929">
    <property type="entry name" value="Chondroitin_lyas"/>
</dbReference>
<comment type="caution">
    <text evidence="7">The sequence shown here is derived from an EMBL/GenBank/DDBJ whole genome shotgun (WGS) entry which is preliminary data.</text>
</comment>
<dbReference type="Gene3D" id="1.50.10.100">
    <property type="entry name" value="Chondroitin AC/alginate lyase"/>
    <property type="match status" value="1"/>
</dbReference>
<dbReference type="Gene3D" id="2.70.98.70">
    <property type="match status" value="1"/>
</dbReference>
<name>A0A329MS29_9BACL</name>
<dbReference type="GO" id="GO:0016829">
    <property type="term" value="F:lyase activity"/>
    <property type="evidence" value="ECO:0007669"/>
    <property type="project" value="UniProtKB-KW"/>
</dbReference>
<dbReference type="AlphaFoldDB" id="A0A329MS29"/>
<evidence type="ECO:0000313" key="8">
    <source>
        <dbReference type="Proteomes" id="UP000250369"/>
    </source>
</evidence>
<dbReference type="InterPro" id="IPR012480">
    <property type="entry name" value="Hepar_II_III_C"/>
</dbReference>